<dbReference type="GO" id="GO:0016020">
    <property type="term" value="C:membrane"/>
    <property type="evidence" value="ECO:0007669"/>
    <property type="project" value="TreeGrafter"/>
</dbReference>
<evidence type="ECO:0000256" key="2">
    <source>
        <dbReference type="ARBA" id="ARBA00022598"/>
    </source>
</evidence>
<keyword evidence="4 14" id="KW-0276">Fatty acid metabolism</keyword>
<evidence type="ECO:0000256" key="14">
    <source>
        <dbReference type="RuleBase" id="RU369030"/>
    </source>
</evidence>
<comment type="catalytic activity">
    <reaction evidence="12">
        <text>(E)-hexadec-2-enoate + ATP + CoA = (2E)-hexadecenoyl-CoA + AMP + diphosphate</text>
        <dbReference type="Rhea" id="RHEA:36139"/>
        <dbReference type="ChEBI" id="CHEBI:30616"/>
        <dbReference type="ChEBI" id="CHEBI:33019"/>
        <dbReference type="ChEBI" id="CHEBI:57287"/>
        <dbReference type="ChEBI" id="CHEBI:61526"/>
        <dbReference type="ChEBI" id="CHEBI:72745"/>
        <dbReference type="ChEBI" id="CHEBI:456215"/>
    </reaction>
    <physiologicalReaction direction="left-to-right" evidence="12">
        <dbReference type="Rhea" id="RHEA:36140"/>
    </physiologicalReaction>
</comment>
<evidence type="ECO:0000256" key="13">
    <source>
        <dbReference type="ARBA" id="ARBA00049139"/>
    </source>
</evidence>
<evidence type="ECO:0000256" key="8">
    <source>
        <dbReference type="ARBA" id="ARBA00024484"/>
    </source>
</evidence>
<keyword evidence="17" id="KW-1185">Reference proteome</keyword>
<feature type="domain" description="AMP-dependent synthetase/ligase" evidence="16">
    <location>
        <begin position="119"/>
        <end position="523"/>
    </location>
</feature>
<evidence type="ECO:0000256" key="5">
    <source>
        <dbReference type="ARBA" id="ARBA00022840"/>
    </source>
</evidence>
<comment type="catalytic activity">
    <reaction evidence="13">
        <text>hexadecanoate + ATP + CoA = hexadecanoyl-CoA + AMP + diphosphate</text>
        <dbReference type="Rhea" id="RHEA:30751"/>
        <dbReference type="ChEBI" id="CHEBI:7896"/>
        <dbReference type="ChEBI" id="CHEBI:30616"/>
        <dbReference type="ChEBI" id="CHEBI:33019"/>
        <dbReference type="ChEBI" id="CHEBI:57287"/>
        <dbReference type="ChEBI" id="CHEBI:57379"/>
        <dbReference type="ChEBI" id="CHEBI:456215"/>
    </reaction>
    <physiologicalReaction direction="left-to-right" evidence="13">
        <dbReference type="Rhea" id="RHEA:30752"/>
    </physiologicalReaction>
</comment>
<evidence type="ECO:0000256" key="12">
    <source>
        <dbReference type="ARBA" id="ARBA00024565"/>
    </source>
</evidence>
<proteinExistence type="inferred from homology"/>
<dbReference type="PROSITE" id="PS00455">
    <property type="entry name" value="AMP_BINDING"/>
    <property type="match status" value="1"/>
</dbReference>
<dbReference type="RefSeq" id="XP_032825363.1">
    <property type="nucleotide sequence ID" value="XM_032969472.1"/>
</dbReference>
<gene>
    <name evidence="18 19 20 21" type="primary">LOC116951088</name>
</gene>
<dbReference type="InterPro" id="IPR045311">
    <property type="entry name" value="LC-FACS_euk"/>
</dbReference>
<dbReference type="PANTHER" id="PTHR43272">
    <property type="entry name" value="LONG-CHAIN-FATTY-ACID--COA LIGASE"/>
    <property type="match status" value="1"/>
</dbReference>
<dbReference type="AlphaFoldDB" id="A0AAJ7X8F2"/>
<accession>A0AAJ7X8F2</accession>
<organism evidence="17 19">
    <name type="scientific">Petromyzon marinus</name>
    <name type="common">Sea lamprey</name>
    <dbReference type="NCBI Taxonomy" id="7757"/>
    <lineage>
        <taxon>Eukaryota</taxon>
        <taxon>Metazoa</taxon>
        <taxon>Chordata</taxon>
        <taxon>Craniata</taxon>
        <taxon>Vertebrata</taxon>
        <taxon>Cyclostomata</taxon>
        <taxon>Hyperoartia</taxon>
        <taxon>Petromyzontiformes</taxon>
        <taxon>Petromyzontidae</taxon>
        <taxon>Petromyzon</taxon>
    </lineage>
</organism>
<dbReference type="RefSeq" id="XP_032825364.1">
    <property type="nucleotide sequence ID" value="XM_032969473.1"/>
</dbReference>
<evidence type="ECO:0000256" key="11">
    <source>
        <dbReference type="ARBA" id="ARBA00024548"/>
    </source>
</evidence>
<dbReference type="InterPro" id="IPR000873">
    <property type="entry name" value="AMP-dep_synth/lig_dom"/>
</dbReference>
<keyword evidence="6 14" id="KW-0443">Lipid metabolism</keyword>
<dbReference type="GO" id="GO:0047676">
    <property type="term" value="F:arachidonate-CoA ligase activity"/>
    <property type="evidence" value="ECO:0007669"/>
    <property type="project" value="UniProtKB-EC"/>
</dbReference>
<comment type="similarity">
    <text evidence="1 14">Belongs to the ATP-dependent AMP-binding enzyme family.</text>
</comment>
<keyword evidence="5 14" id="KW-0067">ATP-binding</keyword>
<dbReference type="InterPro" id="IPR020845">
    <property type="entry name" value="AMP-binding_CS"/>
</dbReference>
<comment type="catalytic activity">
    <reaction evidence="11">
        <text>(5Z,8Z,11Z,14Z)-eicosatetraenoate + ATP + CoA = (5Z,8Z,11Z,14Z)-eicosatetraenoyl-CoA + AMP + diphosphate</text>
        <dbReference type="Rhea" id="RHEA:19713"/>
        <dbReference type="ChEBI" id="CHEBI:30616"/>
        <dbReference type="ChEBI" id="CHEBI:32395"/>
        <dbReference type="ChEBI" id="CHEBI:33019"/>
        <dbReference type="ChEBI" id="CHEBI:57287"/>
        <dbReference type="ChEBI" id="CHEBI:57368"/>
        <dbReference type="ChEBI" id="CHEBI:456215"/>
        <dbReference type="EC" id="6.2.1.15"/>
    </reaction>
    <physiologicalReaction direction="left-to-right" evidence="11">
        <dbReference type="Rhea" id="RHEA:19714"/>
    </physiologicalReaction>
</comment>
<evidence type="ECO:0000313" key="18">
    <source>
        <dbReference type="RefSeq" id="XP_032825363.1"/>
    </source>
</evidence>
<dbReference type="InterPro" id="IPR042099">
    <property type="entry name" value="ANL_N_sf"/>
</dbReference>
<dbReference type="GO" id="GO:0005783">
    <property type="term" value="C:endoplasmic reticulum"/>
    <property type="evidence" value="ECO:0007669"/>
    <property type="project" value="TreeGrafter"/>
</dbReference>
<evidence type="ECO:0000256" key="10">
    <source>
        <dbReference type="ARBA" id="ARBA00024532"/>
    </source>
</evidence>
<name>A0AAJ7X8F2_PETMA</name>
<dbReference type="PANTHER" id="PTHR43272:SF33">
    <property type="entry name" value="AMP-BINDING DOMAIN-CONTAINING PROTEIN-RELATED"/>
    <property type="match status" value="1"/>
</dbReference>
<evidence type="ECO:0000256" key="6">
    <source>
        <dbReference type="ARBA" id="ARBA00023098"/>
    </source>
</evidence>
<evidence type="ECO:0000256" key="15">
    <source>
        <dbReference type="SAM" id="MobiDB-lite"/>
    </source>
</evidence>
<evidence type="ECO:0000313" key="21">
    <source>
        <dbReference type="RefSeq" id="XP_032825366.1"/>
    </source>
</evidence>
<evidence type="ECO:0000313" key="19">
    <source>
        <dbReference type="RefSeq" id="XP_032825364.1"/>
    </source>
</evidence>
<keyword evidence="3 14" id="KW-0547">Nucleotide-binding</keyword>
<feature type="region of interest" description="Disordered" evidence="15">
    <location>
        <begin position="659"/>
        <end position="752"/>
    </location>
</feature>
<evidence type="ECO:0000256" key="1">
    <source>
        <dbReference type="ARBA" id="ARBA00006432"/>
    </source>
</evidence>
<evidence type="ECO:0000259" key="16">
    <source>
        <dbReference type="Pfam" id="PF00501"/>
    </source>
</evidence>
<feature type="compositionally biased region" description="Pro residues" evidence="15">
    <location>
        <begin position="738"/>
        <end position="752"/>
    </location>
</feature>
<dbReference type="CDD" id="cd05927">
    <property type="entry name" value="LC-FACS_euk"/>
    <property type="match status" value="1"/>
</dbReference>
<comment type="catalytic activity">
    <reaction evidence="7">
        <text>5-hydroxy-(6E,8Z,11Z,14Z)-eicosatetraenoate + ATP + CoA = 5-hydroxy-(6E,8Z,11Z,14Z)-eicosatetraenoyl-CoA + AMP + diphosphate</text>
        <dbReference type="Rhea" id="RHEA:52108"/>
        <dbReference type="ChEBI" id="CHEBI:30616"/>
        <dbReference type="ChEBI" id="CHEBI:33019"/>
        <dbReference type="ChEBI" id="CHEBI:57287"/>
        <dbReference type="ChEBI" id="CHEBI:65341"/>
        <dbReference type="ChEBI" id="CHEBI:136407"/>
        <dbReference type="ChEBI" id="CHEBI:456215"/>
    </reaction>
    <physiologicalReaction direction="left-to-right" evidence="7">
        <dbReference type="Rhea" id="RHEA:52109"/>
    </physiologicalReaction>
</comment>
<evidence type="ECO:0000313" key="20">
    <source>
        <dbReference type="RefSeq" id="XP_032825365.1"/>
    </source>
</evidence>
<protein>
    <recommendedName>
        <fullName evidence="14">Long-chain-fatty-acid--CoA ligase</fullName>
        <ecNumber evidence="14">6.2.1.3</ecNumber>
    </recommendedName>
</protein>
<evidence type="ECO:0000313" key="17">
    <source>
        <dbReference type="Proteomes" id="UP001318040"/>
    </source>
</evidence>
<dbReference type="Gene3D" id="3.40.50.12780">
    <property type="entry name" value="N-terminal domain of ligase-like"/>
    <property type="match status" value="1"/>
</dbReference>
<dbReference type="KEGG" id="pmrn:116951088"/>
<dbReference type="EC" id="6.2.1.3" evidence="14"/>
<dbReference type="Pfam" id="PF00501">
    <property type="entry name" value="AMP-binding"/>
    <property type="match status" value="1"/>
</dbReference>
<dbReference type="Proteomes" id="UP001318040">
    <property type="component" value="Chromosome 41"/>
</dbReference>
<comment type="catalytic activity">
    <reaction evidence="8">
        <text>a long-chain fatty acid + ATP + CoA = a long-chain fatty acyl-CoA + AMP + diphosphate</text>
        <dbReference type="Rhea" id="RHEA:15421"/>
        <dbReference type="ChEBI" id="CHEBI:30616"/>
        <dbReference type="ChEBI" id="CHEBI:33019"/>
        <dbReference type="ChEBI" id="CHEBI:57287"/>
        <dbReference type="ChEBI" id="CHEBI:57560"/>
        <dbReference type="ChEBI" id="CHEBI:83139"/>
        <dbReference type="ChEBI" id="CHEBI:456215"/>
        <dbReference type="EC" id="6.2.1.3"/>
    </reaction>
    <physiologicalReaction direction="left-to-right" evidence="8">
        <dbReference type="Rhea" id="RHEA:15422"/>
    </physiologicalReaction>
</comment>
<evidence type="ECO:0000256" key="7">
    <source>
        <dbReference type="ARBA" id="ARBA00024469"/>
    </source>
</evidence>
<comment type="catalytic activity">
    <reaction evidence="10">
        <text>15-hydroxy-(5Z,8Z,11Z,13E)-eicosatetraenoate + ATP + CoA = 15-hydroxy-(5Z,8Z,11Z,13E)-eicosatetraenoyl-CoA + AMP + diphosphate</text>
        <dbReference type="Rhea" id="RHEA:52116"/>
        <dbReference type="ChEBI" id="CHEBI:30616"/>
        <dbReference type="ChEBI" id="CHEBI:33019"/>
        <dbReference type="ChEBI" id="CHEBI:57287"/>
        <dbReference type="ChEBI" id="CHEBI:78832"/>
        <dbReference type="ChEBI" id="CHEBI:136409"/>
        <dbReference type="ChEBI" id="CHEBI:456215"/>
    </reaction>
    <physiologicalReaction direction="left-to-right" evidence="10">
        <dbReference type="Rhea" id="RHEA:52117"/>
    </physiologicalReaction>
</comment>
<keyword evidence="2 14" id="KW-0436">Ligase</keyword>
<dbReference type="RefSeq" id="XP_032825366.1">
    <property type="nucleotide sequence ID" value="XM_032969475.1"/>
</dbReference>
<dbReference type="SUPFAM" id="SSF56801">
    <property type="entry name" value="Acetyl-CoA synthetase-like"/>
    <property type="match status" value="1"/>
</dbReference>
<evidence type="ECO:0000256" key="4">
    <source>
        <dbReference type="ARBA" id="ARBA00022832"/>
    </source>
</evidence>
<dbReference type="GO" id="GO:0005524">
    <property type="term" value="F:ATP binding"/>
    <property type="evidence" value="ECO:0007669"/>
    <property type="project" value="UniProtKB-KW"/>
</dbReference>
<reference evidence="18 19" key="1">
    <citation type="submission" date="2025-04" db="UniProtKB">
        <authorList>
            <consortium name="RefSeq"/>
        </authorList>
    </citation>
    <scope>IDENTIFICATION</scope>
    <source>
        <tissue evidence="18 19">Sperm</tissue>
    </source>
</reference>
<dbReference type="RefSeq" id="XP_032825365.1">
    <property type="nucleotide sequence ID" value="XM_032969474.1"/>
</dbReference>
<evidence type="ECO:0000256" key="3">
    <source>
        <dbReference type="ARBA" id="ARBA00022741"/>
    </source>
</evidence>
<evidence type="ECO:0000256" key="9">
    <source>
        <dbReference type="ARBA" id="ARBA00024495"/>
    </source>
</evidence>
<sequence>MAWVEEYIPWRTQMLSIGGLLENVWGSMPPSAWLGVGTASLFTGYWYLSRPRPICPPCQLTQQSVEVEGQDGVRRSALLKKDKLLEFYYEDAKTMYEVFHRGMRVSKNGPCLGYRKPKKPYQWMSYKEVAERSEWFGSGLIHKGCRPATDQFIGVFAQNRPEWIITEQACYMYSMVVVPLYDTLGQEAICFIINRAEIAVVVCDTVERARVLLRGVENRETPGLRTVVVMETPDLGLIQWGITCRVDVLSFQYIEDCGRMHKRTTLPPKPEDLAIVCFTSGTTGNPKGAMLTHRNIVSDMSGFLKVTESLFLPETSDIAISYLPLAHMFERLVQATLFCHGASIGFFQGDVRLLLDDMQALRPTVFPVVPRILNRMYDKVLGSTRTPFRRKLLEFGARRKMAELQRGVVRRNSLWDWLVFRPMQLSVGGRVRMIMTGAAPISPGVLNFLRVVMGCQMYEGYGQTECTAGCTLTLPGDWKAGHVGAPMPCNYIKLHDVKDMEYYTSQGKGEVCVKGPNVFKGYLKDAEKTAEAVDRDGWLHTGDIGQWMPNGTLKIIDRKKHIFKLAQGEYIAPEKIENVYSRCEPVAQVYVHGDSLQACLVAVVVPDPEILCCWIRKKGIVGTYSELCRNKEVRQAILEDMQRLGKESDLQPFEQRAAIGRGCTDSTVPPAAGEGRSPAQRDVQHRERAAHAHVQGQTDGAEDALPQRHQQHVPERESVRRMAWTLAAHPQSVLDTTGPPPPPPPPHVALRG</sequence>
<comment type="function">
    <text evidence="14">Catalyzes the conversion of long-chain fatty acids to their active form acyl-CoAs for both synthesis of cellular lipids, and degradation via beta-oxidation.</text>
</comment>
<comment type="catalytic activity">
    <reaction evidence="9">
        <text>12-hydroxy-(5Z,8Z,10E,14Z)-eicosatetraenoate + ATP + CoA = 12-hydroxy-(5Z,8Z,10E,14Z)-eicosatetraenoyl-CoA + AMP + diphosphate</text>
        <dbReference type="Rhea" id="RHEA:52112"/>
        <dbReference type="ChEBI" id="CHEBI:30616"/>
        <dbReference type="ChEBI" id="CHEBI:33019"/>
        <dbReference type="ChEBI" id="CHEBI:57287"/>
        <dbReference type="ChEBI" id="CHEBI:90718"/>
        <dbReference type="ChEBI" id="CHEBI:136408"/>
        <dbReference type="ChEBI" id="CHEBI:456215"/>
    </reaction>
    <physiologicalReaction direction="left-to-right" evidence="9">
        <dbReference type="Rhea" id="RHEA:52113"/>
    </physiologicalReaction>
</comment>